<dbReference type="PIRSF" id="PIRSF000148">
    <property type="entry name" value="ASA_dh"/>
    <property type="match status" value="1"/>
</dbReference>
<reference evidence="6 7" key="1">
    <citation type="journal article" date="2016" name="Nat. Commun.">
        <title>Thousands of microbial genomes shed light on interconnected biogeochemical processes in an aquifer system.</title>
        <authorList>
            <person name="Anantharaman K."/>
            <person name="Brown C.T."/>
            <person name="Hug L.A."/>
            <person name="Sharon I."/>
            <person name="Castelle C.J."/>
            <person name="Probst A.J."/>
            <person name="Thomas B.C."/>
            <person name="Singh A."/>
            <person name="Wilkins M.J."/>
            <person name="Karaoz U."/>
            <person name="Brodie E.L."/>
            <person name="Williams K.H."/>
            <person name="Hubbard S.S."/>
            <person name="Banfield J.F."/>
        </authorList>
    </citation>
    <scope>NUCLEOTIDE SEQUENCE [LARGE SCALE GENOMIC DNA]</scope>
</reference>
<evidence type="ECO:0000256" key="3">
    <source>
        <dbReference type="ARBA" id="ARBA00023002"/>
    </source>
</evidence>
<evidence type="ECO:0000256" key="4">
    <source>
        <dbReference type="PIRSR" id="PIRSR000148-1"/>
    </source>
</evidence>
<comment type="similarity">
    <text evidence="1">Belongs to the aspartate-semialdehyde dehydrogenase family.</text>
</comment>
<proteinExistence type="inferred from homology"/>
<feature type="active site" description="Acyl-thioester intermediate" evidence="4">
    <location>
        <position position="160"/>
    </location>
</feature>
<name>A0A1F4WL07_UNCKA</name>
<dbReference type="PANTHER" id="PTHR46718">
    <property type="entry name" value="ASPARTATE-SEMIALDEHYDE DEHYDROGENASE"/>
    <property type="match status" value="1"/>
</dbReference>
<dbReference type="InterPro" id="IPR036291">
    <property type="entry name" value="NAD(P)-bd_dom_sf"/>
</dbReference>
<dbReference type="NCBIfam" id="TIGR00978">
    <property type="entry name" value="asd_EA"/>
    <property type="match status" value="1"/>
</dbReference>
<feature type="domain" description="Semialdehyde dehydrogenase NAD-binding" evidence="5">
    <location>
        <begin position="7"/>
        <end position="140"/>
    </location>
</feature>
<dbReference type="GO" id="GO:0051287">
    <property type="term" value="F:NAD binding"/>
    <property type="evidence" value="ECO:0007669"/>
    <property type="project" value="InterPro"/>
</dbReference>
<dbReference type="SUPFAM" id="SSF51735">
    <property type="entry name" value="NAD(P)-binding Rossmann-fold domains"/>
    <property type="match status" value="1"/>
</dbReference>
<dbReference type="GO" id="GO:0009086">
    <property type="term" value="P:methionine biosynthetic process"/>
    <property type="evidence" value="ECO:0007669"/>
    <property type="project" value="TreeGrafter"/>
</dbReference>
<dbReference type="InterPro" id="IPR000534">
    <property type="entry name" value="Semialdehyde_DH_NAD-bd"/>
</dbReference>
<dbReference type="GO" id="GO:0050661">
    <property type="term" value="F:NADP binding"/>
    <property type="evidence" value="ECO:0007669"/>
    <property type="project" value="InterPro"/>
</dbReference>
<evidence type="ECO:0000256" key="2">
    <source>
        <dbReference type="ARBA" id="ARBA00022857"/>
    </source>
</evidence>
<dbReference type="InterPro" id="IPR012280">
    <property type="entry name" value="Semialdhyde_DH_dimer_dom"/>
</dbReference>
<dbReference type="CDD" id="cd02315">
    <property type="entry name" value="ScASADH_like_N"/>
    <property type="match status" value="1"/>
</dbReference>
<dbReference type="GO" id="GO:0004073">
    <property type="term" value="F:aspartate-semialdehyde dehydrogenase activity"/>
    <property type="evidence" value="ECO:0007669"/>
    <property type="project" value="UniProtKB-ARBA"/>
</dbReference>
<keyword evidence="3" id="KW-0560">Oxidoreductase</keyword>
<protein>
    <submittedName>
        <fullName evidence="6">Aspartate-semialdehyde dehydrogenase</fullName>
    </submittedName>
</protein>
<dbReference type="Pfam" id="PF02774">
    <property type="entry name" value="Semialdhyde_dhC"/>
    <property type="match status" value="1"/>
</dbReference>
<feature type="active site" description="Proton acceptor" evidence="4">
    <location>
        <position position="253"/>
    </location>
</feature>
<comment type="caution">
    <text evidence="6">The sequence shown here is derived from an EMBL/GenBank/DDBJ whole genome shotgun (WGS) entry which is preliminary data.</text>
</comment>
<dbReference type="SUPFAM" id="SSF55347">
    <property type="entry name" value="Glyceraldehyde-3-phosphate dehydrogenase-like, C-terminal domain"/>
    <property type="match status" value="1"/>
</dbReference>
<dbReference type="Pfam" id="PF01118">
    <property type="entry name" value="Semialdhyde_dh"/>
    <property type="match status" value="1"/>
</dbReference>
<accession>A0A1F4WL07</accession>
<dbReference type="Gene3D" id="3.40.50.720">
    <property type="entry name" value="NAD(P)-binding Rossmann-like Domain"/>
    <property type="match status" value="1"/>
</dbReference>
<dbReference type="GO" id="GO:0009088">
    <property type="term" value="P:threonine biosynthetic process"/>
    <property type="evidence" value="ECO:0007669"/>
    <property type="project" value="UniProtKB-ARBA"/>
</dbReference>
<gene>
    <name evidence="6" type="ORF">A2415_00715</name>
</gene>
<dbReference type="SMART" id="SM00859">
    <property type="entry name" value="Semialdhyde_dh"/>
    <property type="match status" value="1"/>
</dbReference>
<sequence length="362" mass="40484">MSSPRIKVGILGATGTVGQKFIVLLQNHPWFEISVLAASENSAGKKYTEAVEGRWVQSTPIPDLLKNVVVKDLYKDMADIAHEVKVVFCAVNMPKDEIKKLESDYAAAGVAVVSNNSANRWTDDVPMIMPEINPHHSKLIDIQRKARGWDKGLIVVKPNCSIQSYVPAIQALQKFNPEKVIVTTFQAISGAGKTFESWPEMLDNVIPLIKGEEEKSEKEPLRIWGEIVDRKIVPAVKPEISANCIRVPVSDGHMALVNISFAKKPTKDEILNAWKNYINPIEELHLPSAPKEFIKYFEEEDRPQTKLDRDFENGMGITLGRLREDNIMDWKFVSLSHNTVRGAAGGAILTAELLYKQGYIIN</sequence>
<evidence type="ECO:0000313" key="7">
    <source>
        <dbReference type="Proteomes" id="UP000179113"/>
    </source>
</evidence>
<dbReference type="InterPro" id="IPR005676">
    <property type="entry name" value="Asp_semi-ald_DH_pep-lack"/>
</dbReference>
<dbReference type="EMBL" id="MEWA01000010">
    <property type="protein sequence ID" value="OGC70114.1"/>
    <property type="molecule type" value="Genomic_DNA"/>
</dbReference>
<evidence type="ECO:0000259" key="5">
    <source>
        <dbReference type="SMART" id="SM00859"/>
    </source>
</evidence>
<keyword evidence="2" id="KW-0521">NADP</keyword>
<dbReference type="Gene3D" id="3.30.360.10">
    <property type="entry name" value="Dihydrodipicolinate Reductase, domain 2"/>
    <property type="match status" value="1"/>
</dbReference>
<dbReference type="AlphaFoldDB" id="A0A1F4WL07"/>
<dbReference type="CDD" id="cd18130">
    <property type="entry name" value="ASADH_C_arch_fung_like"/>
    <property type="match status" value="1"/>
</dbReference>
<dbReference type="PANTHER" id="PTHR46718:SF1">
    <property type="entry name" value="ASPARTATE-SEMIALDEHYDE DEHYDROGENASE"/>
    <property type="match status" value="1"/>
</dbReference>
<dbReference type="NCBIfam" id="NF006416">
    <property type="entry name" value="PRK08664.1"/>
    <property type="match status" value="1"/>
</dbReference>
<evidence type="ECO:0000313" key="6">
    <source>
        <dbReference type="EMBL" id="OGC70114.1"/>
    </source>
</evidence>
<evidence type="ECO:0000256" key="1">
    <source>
        <dbReference type="ARBA" id="ARBA00010584"/>
    </source>
</evidence>
<dbReference type="GO" id="GO:0046983">
    <property type="term" value="F:protein dimerization activity"/>
    <property type="evidence" value="ECO:0007669"/>
    <property type="project" value="InterPro"/>
</dbReference>
<organism evidence="6 7">
    <name type="scientific">candidate division WWE3 bacterium RIFOXYC1_FULL_39_7</name>
    <dbReference type="NCBI Taxonomy" id="1802643"/>
    <lineage>
        <taxon>Bacteria</taxon>
        <taxon>Katanobacteria</taxon>
    </lineage>
</organism>
<dbReference type="InterPro" id="IPR051823">
    <property type="entry name" value="ASADH-related"/>
</dbReference>
<dbReference type="Proteomes" id="UP000179113">
    <property type="component" value="Unassembled WGS sequence"/>
</dbReference>